<keyword evidence="3" id="KW-0472">Membrane</keyword>
<dbReference type="InterPro" id="IPR050266">
    <property type="entry name" value="AB_hydrolase_sf"/>
</dbReference>
<keyword evidence="6" id="KW-1185">Reference proteome</keyword>
<dbReference type="PANTHER" id="PTHR43798">
    <property type="entry name" value="MONOACYLGLYCEROL LIPASE"/>
    <property type="match status" value="1"/>
</dbReference>
<dbReference type="AlphaFoldDB" id="A0A672F2P0"/>
<dbReference type="PANTHER" id="PTHR43798:SF14">
    <property type="entry name" value="SERINE HYDROLASE-LIKE PROTEIN DDB_G0286239"/>
    <property type="match status" value="1"/>
</dbReference>
<feature type="transmembrane region" description="Helical" evidence="3">
    <location>
        <begin position="15"/>
        <end position="34"/>
    </location>
</feature>
<dbReference type="GO" id="GO:0016020">
    <property type="term" value="C:membrane"/>
    <property type="evidence" value="ECO:0007669"/>
    <property type="project" value="TreeGrafter"/>
</dbReference>
<comment type="similarity">
    <text evidence="1">Belongs to the AB hydrolase superfamily.</text>
</comment>
<evidence type="ECO:0000256" key="2">
    <source>
        <dbReference type="ARBA" id="ARBA00022801"/>
    </source>
</evidence>
<organism evidence="5 6">
    <name type="scientific">Salarias fasciatus</name>
    <name type="common">Jewelled blenny</name>
    <name type="synonym">Blennius fasciatus</name>
    <dbReference type="NCBI Taxonomy" id="181472"/>
    <lineage>
        <taxon>Eukaryota</taxon>
        <taxon>Metazoa</taxon>
        <taxon>Chordata</taxon>
        <taxon>Craniata</taxon>
        <taxon>Vertebrata</taxon>
        <taxon>Euteleostomi</taxon>
        <taxon>Actinopterygii</taxon>
        <taxon>Neopterygii</taxon>
        <taxon>Teleostei</taxon>
        <taxon>Neoteleostei</taxon>
        <taxon>Acanthomorphata</taxon>
        <taxon>Ovalentaria</taxon>
        <taxon>Blenniimorphae</taxon>
        <taxon>Blenniiformes</taxon>
        <taxon>Blennioidei</taxon>
        <taxon>Blenniidae</taxon>
        <taxon>Salariinae</taxon>
        <taxon>Salarias</taxon>
    </lineage>
</organism>
<dbReference type="InterPro" id="IPR029058">
    <property type="entry name" value="AB_hydrolase_fold"/>
</dbReference>
<keyword evidence="3" id="KW-0812">Transmembrane</keyword>
<evidence type="ECO:0000256" key="1">
    <source>
        <dbReference type="ARBA" id="ARBA00008645"/>
    </source>
</evidence>
<dbReference type="Proteomes" id="UP000472267">
    <property type="component" value="Chromosome 6"/>
</dbReference>
<reference evidence="5" key="1">
    <citation type="submission" date="2019-06" db="EMBL/GenBank/DDBJ databases">
        <authorList>
            <consortium name="Wellcome Sanger Institute Data Sharing"/>
        </authorList>
    </citation>
    <scope>NUCLEOTIDE SEQUENCE [LARGE SCALE GENOMIC DNA]</scope>
</reference>
<feature type="transmembrane region" description="Helical" evidence="3">
    <location>
        <begin position="148"/>
        <end position="170"/>
    </location>
</feature>
<dbReference type="Ensembl" id="ENSSFAT00005000855.1">
    <property type="protein sequence ID" value="ENSSFAP00005000821.1"/>
    <property type="gene ID" value="ENSSFAG00005000564.1"/>
</dbReference>
<protein>
    <submittedName>
        <fullName evidence="5">Serine hydrolase like</fullName>
    </submittedName>
</protein>
<dbReference type="InParanoid" id="A0A672F2P0"/>
<dbReference type="SUPFAM" id="SSF53474">
    <property type="entry name" value="alpha/beta-Hydrolases"/>
    <property type="match status" value="1"/>
</dbReference>
<evidence type="ECO:0000313" key="5">
    <source>
        <dbReference type="Ensembl" id="ENSSFAP00005000821.1"/>
    </source>
</evidence>
<reference evidence="5" key="3">
    <citation type="submission" date="2025-09" db="UniProtKB">
        <authorList>
            <consortium name="Ensembl"/>
        </authorList>
    </citation>
    <scope>IDENTIFICATION</scope>
</reference>
<evidence type="ECO:0000259" key="4">
    <source>
        <dbReference type="Pfam" id="PF00561"/>
    </source>
</evidence>
<reference evidence="5" key="2">
    <citation type="submission" date="2025-08" db="UniProtKB">
        <authorList>
            <consortium name="Ensembl"/>
        </authorList>
    </citation>
    <scope>IDENTIFICATION</scope>
</reference>
<keyword evidence="3" id="KW-1133">Transmembrane helix</keyword>
<sequence length="290" mass="32368">MQERQSKQERERTPLRYTAAVNLSQTLQVLFYIFTDLSNQRLIFSELSVPAPWGEIKGKIWGPDDGYPVLCLHGWADNCASFDCLVPLLPKECRYVATDLVGHGLSSHRAPGVSYLLSDYVADVCRVVEGFGALYPEMVDVLVLLDSYGFVITLWLKVCCCFFSFFFRLLAANPTLSERSVHTLLKRGLTQVEGGASLSGFLPALRRNLALLPLVCWQLKVFLLCRADNGFGMPSKQQEASELLQAFKDRNHAVVSVPGDHHVHLNDPEVVAPLVTDFLRSKVISQQLPA</sequence>
<keyword evidence="2" id="KW-0378">Hydrolase</keyword>
<feature type="domain" description="AB hydrolase-1" evidence="4">
    <location>
        <begin position="67"/>
        <end position="128"/>
    </location>
</feature>
<dbReference type="Gene3D" id="3.40.50.1820">
    <property type="entry name" value="alpha/beta hydrolase"/>
    <property type="match status" value="2"/>
</dbReference>
<dbReference type="GO" id="GO:0016787">
    <property type="term" value="F:hydrolase activity"/>
    <property type="evidence" value="ECO:0007669"/>
    <property type="project" value="UniProtKB-KW"/>
</dbReference>
<evidence type="ECO:0000313" key="6">
    <source>
        <dbReference type="Proteomes" id="UP000472267"/>
    </source>
</evidence>
<name>A0A672F2P0_SALFA</name>
<proteinExistence type="inferred from homology"/>
<dbReference type="Pfam" id="PF00561">
    <property type="entry name" value="Abhydrolase_1"/>
    <property type="match status" value="1"/>
</dbReference>
<dbReference type="OMA" id="HGLVWSH"/>
<evidence type="ECO:0000256" key="3">
    <source>
        <dbReference type="SAM" id="Phobius"/>
    </source>
</evidence>
<dbReference type="InterPro" id="IPR000073">
    <property type="entry name" value="AB_hydrolase_1"/>
</dbReference>
<accession>A0A672F2P0</accession>